<gene>
    <name evidence="1" type="ORF">GMARGA_LOCUS34253</name>
</gene>
<organism evidence="1 2">
    <name type="scientific">Gigaspora margarita</name>
    <dbReference type="NCBI Taxonomy" id="4874"/>
    <lineage>
        <taxon>Eukaryota</taxon>
        <taxon>Fungi</taxon>
        <taxon>Fungi incertae sedis</taxon>
        <taxon>Mucoromycota</taxon>
        <taxon>Glomeromycotina</taxon>
        <taxon>Glomeromycetes</taxon>
        <taxon>Diversisporales</taxon>
        <taxon>Gigasporaceae</taxon>
        <taxon>Gigaspora</taxon>
    </lineage>
</organism>
<comment type="caution">
    <text evidence="1">The sequence shown here is derived from an EMBL/GenBank/DDBJ whole genome shotgun (WGS) entry which is preliminary data.</text>
</comment>
<feature type="non-terminal residue" evidence="1">
    <location>
        <position position="1"/>
    </location>
</feature>
<protein>
    <submittedName>
        <fullName evidence="1">21848_t:CDS:1</fullName>
    </submittedName>
</protein>
<accession>A0ABN7WRJ0</accession>
<dbReference type="Proteomes" id="UP000789901">
    <property type="component" value="Unassembled WGS sequence"/>
</dbReference>
<dbReference type="EMBL" id="CAJVQB010059466">
    <property type="protein sequence ID" value="CAG8839003.1"/>
    <property type="molecule type" value="Genomic_DNA"/>
</dbReference>
<keyword evidence="2" id="KW-1185">Reference proteome</keyword>
<sequence length="64" mass="7571">ILQDANYLVLLTEYLAHIMNLVMEDSKKFQEIMGSLLEYVQNFQLIITKVELTRKIIVEDKIEQ</sequence>
<reference evidence="1 2" key="1">
    <citation type="submission" date="2021-06" db="EMBL/GenBank/DDBJ databases">
        <authorList>
            <person name="Kallberg Y."/>
            <person name="Tangrot J."/>
            <person name="Rosling A."/>
        </authorList>
    </citation>
    <scope>NUCLEOTIDE SEQUENCE [LARGE SCALE GENOMIC DNA]</scope>
    <source>
        <strain evidence="1 2">120-4 pot B 10/14</strain>
    </source>
</reference>
<proteinExistence type="predicted"/>
<evidence type="ECO:0000313" key="2">
    <source>
        <dbReference type="Proteomes" id="UP000789901"/>
    </source>
</evidence>
<evidence type="ECO:0000313" key="1">
    <source>
        <dbReference type="EMBL" id="CAG8839003.1"/>
    </source>
</evidence>
<feature type="non-terminal residue" evidence="1">
    <location>
        <position position="64"/>
    </location>
</feature>
<name>A0ABN7WRJ0_GIGMA</name>